<keyword evidence="7" id="KW-0443">Lipid metabolism</keyword>
<proteinExistence type="predicted"/>
<comment type="caution">
    <text evidence="12">The sequence shown here is derived from an EMBL/GenBank/DDBJ whole genome shotgun (WGS) entry which is preliminary data.</text>
</comment>
<dbReference type="PROSITE" id="PS50244">
    <property type="entry name" value="S5A_REDUCTASE"/>
    <property type="match status" value="1"/>
</dbReference>
<reference evidence="12 13" key="1">
    <citation type="submission" date="2016-03" db="EMBL/GenBank/DDBJ databases">
        <title>Choanephora cucurbitarum.</title>
        <authorList>
            <person name="Min B."/>
            <person name="Park H."/>
            <person name="Park J.-H."/>
            <person name="Shin H.-D."/>
            <person name="Choi I.-G."/>
        </authorList>
    </citation>
    <scope>NUCLEOTIDE SEQUENCE [LARGE SCALE GENOMIC DNA]</scope>
    <source>
        <strain evidence="12 13">KUS-F28377</strain>
    </source>
</reference>
<keyword evidence="10" id="KW-1208">Phospholipid metabolism</keyword>
<evidence type="ECO:0000256" key="4">
    <source>
        <dbReference type="ARBA" id="ARBA00022691"/>
    </source>
</evidence>
<evidence type="ECO:0000313" key="12">
    <source>
        <dbReference type="EMBL" id="OBZ91787.1"/>
    </source>
</evidence>
<keyword evidence="6 11" id="KW-1133">Transmembrane helix</keyword>
<evidence type="ECO:0000256" key="8">
    <source>
        <dbReference type="ARBA" id="ARBA00023136"/>
    </source>
</evidence>
<dbReference type="PANTHER" id="PTHR43847:SF1">
    <property type="entry name" value="BLL3993 PROTEIN"/>
    <property type="match status" value="1"/>
</dbReference>
<organism evidence="12 13">
    <name type="scientific">Choanephora cucurbitarum</name>
    <dbReference type="NCBI Taxonomy" id="101091"/>
    <lineage>
        <taxon>Eukaryota</taxon>
        <taxon>Fungi</taxon>
        <taxon>Fungi incertae sedis</taxon>
        <taxon>Mucoromycota</taxon>
        <taxon>Mucoromycotina</taxon>
        <taxon>Mucoromycetes</taxon>
        <taxon>Mucorales</taxon>
        <taxon>Mucorineae</taxon>
        <taxon>Choanephoraceae</taxon>
        <taxon>Choanephoroideae</taxon>
        <taxon>Choanephora</taxon>
    </lineage>
</organism>
<keyword evidence="8 11" id="KW-0472">Membrane</keyword>
<dbReference type="GO" id="GO:0006656">
    <property type="term" value="P:phosphatidylcholine biosynthetic process"/>
    <property type="evidence" value="ECO:0007669"/>
    <property type="project" value="UniProtKB-UniPathway"/>
</dbReference>
<protein>
    <submittedName>
        <fullName evidence="12">Protein-S-isoprenylcysteine O-methyltransferase</fullName>
    </submittedName>
</protein>
<dbReference type="Proteomes" id="UP000093000">
    <property type="component" value="Unassembled WGS sequence"/>
</dbReference>
<dbReference type="InterPro" id="IPR007318">
    <property type="entry name" value="Phopholipid_MeTrfase"/>
</dbReference>
<evidence type="ECO:0000256" key="6">
    <source>
        <dbReference type="ARBA" id="ARBA00022989"/>
    </source>
</evidence>
<accession>A0A1C7NRN2</accession>
<evidence type="ECO:0000256" key="1">
    <source>
        <dbReference type="ARBA" id="ARBA00004127"/>
    </source>
</evidence>
<evidence type="ECO:0000256" key="9">
    <source>
        <dbReference type="ARBA" id="ARBA00023209"/>
    </source>
</evidence>
<evidence type="ECO:0000256" key="11">
    <source>
        <dbReference type="SAM" id="Phobius"/>
    </source>
</evidence>
<dbReference type="OrthoDB" id="422086at2759"/>
<dbReference type="PANTHER" id="PTHR43847">
    <property type="entry name" value="BLL3993 PROTEIN"/>
    <property type="match status" value="1"/>
</dbReference>
<dbReference type="InParanoid" id="A0A1C7NRN2"/>
<dbReference type="Pfam" id="PF04191">
    <property type="entry name" value="PEMT"/>
    <property type="match status" value="1"/>
</dbReference>
<evidence type="ECO:0000256" key="3">
    <source>
        <dbReference type="ARBA" id="ARBA00022603"/>
    </source>
</evidence>
<keyword evidence="13" id="KW-1185">Reference proteome</keyword>
<dbReference type="STRING" id="101091.A0A1C7NRN2"/>
<dbReference type="GO" id="GO:0012505">
    <property type="term" value="C:endomembrane system"/>
    <property type="evidence" value="ECO:0007669"/>
    <property type="project" value="UniProtKB-SubCell"/>
</dbReference>
<evidence type="ECO:0000256" key="7">
    <source>
        <dbReference type="ARBA" id="ARBA00023098"/>
    </source>
</evidence>
<keyword evidence="2" id="KW-0444">Lipid biosynthesis</keyword>
<dbReference type="UniPathway" id="UPA00753"/>
<feature type="transmembrane region" description="Helical" evidence="11">
    <location>
        <begin position="41"/>
        <end position="62"/>
    </location>
</feature>
<dbReference type="GO" id="GO:0032259">
    <property type="term" value="P:methylation"/>
    <property type="evidence" value="ECO:0007669"/>
    <property type="project" value="UniProtKB-KW"/>
</dbReference>
<comment type="subcellular location">
    <subcellularLocation>
        <location evidence="1">Endomembrane system</location>
        <topology evidence="1">Multi-pass membrane protein</topology>
    </subcellularLocation>
</comment>
<keyword evidence="4" id="KW-0949">S-adenosyl-L-methionine</keyword>
<dbReference type="Gene3D" id="1.20.120.1630">
    <property type="match status" value="1"/>
</dbReference>
<feature type="transmembrane region" description="Helical" evidence="11">
    <location>
        <begin position="69"/>
        <end position="87"/>
    </location>
</feature>
<dbReference type="InterPro" id="IPR052527">
    <property type="entry name" value="Metal_cation-efflux_comp"/>
</dbReference>
<evidence type="ECO:0000256" key="5">
    <source>
        <dbReference type="ARBA" id="ARBA00022692"/>
    </source>
</evidence>
<gene>
    <name evidence="12" type="primary">mam4</name>
    <name evidence="12" type="ORF">A0J61_00167</name>
</gene>
<keyword evidence="9" id="KW-0594">Phospholipid biosynthesis</keyword>
<name>A0A1C7NRN2_9FUNG</name>
<feature type="transmembrane region" description="Helical" evidence="11">
    <location>
        <begin position="125"/>
        <end position="153"/>
    </location>
</feature>
<dbReference type="EMBL" id="LUGH01000003">
    <property type="protein sequence ID" value="OBZ91787.1"/>
    <property type="molecule type" value="Genomic_DNA"/>
</dbReference>
<keyword evidence="12" id="KW-0808">Transferase</keyword>
<keyword evidence="3 12" id="KW-0489">Methyltransferase</keyword>
<dbReference type="GO" id="GO:0008168">
    <property type="term" value="F:methyltransferase activity"/>
    <property type="evidence" value="ECO:0007669"/>
    <property type="project" value="UniProtKB-KW"/>
</dbReference>
<evidence type="ECO:0000256" key="2">
    <source>
        <dbReference type="ARBA" id="ARBA00022516"/>
    </source>
</evidence>
<evidence type="ECO:0000256" key="10">
    <source>
        <dbReference type="ARBA" id="ARBA00023264"/>
    </source>
</evidence>
<dbReference type="AlphaFoldDB" id="A0A1C7NRN2"/>
<keyword evidence="5 11" id="KW-0812">Transmembrane</keyword>
<sequence>MYLVILLAYALLGLVFLIEYCYEYKRTASTIQIAGDDGGSSRYLISAWFLCLLVVPCLSWAIPLSIWSGASGLGFILLMLGILLMRWTTYANRYYLRAMATTDDQLICTEGPYSYIRHPGYLGYLLAWIGFGLTLDHWIGLILVVVSIGIAYTKRILAEEQMMLDRFGVGYQHYMDETYSMISPYLMSKWCLKRT</sequence>
<evidence type="ECO:0000313" key="13">
    <source>
        <dbReference type="Proteomes" id="UP000093000"/>
    </source>
</evidence>